<reference evidence="4" key="2">
    <citation type="submission" date="2021-03" db="UniProtKB">
        <authorList>
            <consortium name="EnsemblPlants"/>
        </authorList>
    </citation>
    <scope>IDENTIFICATION</scope>
</reference>
<dbReference type="Gramene" id="AUR62019628-RA">
    <property type="protein sequence ID" value="AUR62019628-RA:cds"/>
    <property type="gene ID" value="AUR62019628"/>
</dbReference>
<evidence type="ECO:0000313" key="4">
    <source>
        <dbReference type="EnsemblPlants" id="AUR62019628-RA:cds"/>
    </source>
</evidence>
<dbReference type="InterPro" id="IPR002241">
    <property type="entry name" value="Glyco_hydro_27"/>
</dbReference>
<protein>
    <recommendedName>
        <fullName evidence="6">Alpha-galactosidase</fullName>
    </recommendedName>
</protein>
<dbReference type="GO" id="GO:0005975">
    <property type="term" value="P:carbohydrate metabolic process"/>
    <property type="evidence" value="ECO:0007669"/>
    <property type="project" value="InterPro"/>
</dbReference>
<dbReference type="SUPFAM" id="SSF51445">
    <property type="entry name" value="(Trans)glycosidases"/>
    <property type="match status" value="1"/>
</dbReference>
<dbReference type="Proteomes" id="UP000596660">
    <property type="component" value="Unplaced"/>
</dbReference>
<dbReference type="GO" id="GO:0004553">
    <property type="term" value="F:hydrolase activity, hydrolyzing O-glycosyl compounds"/>
    <property type="evidence" value="ECO:0007669"/>
    <property type="project" value="InterPro"/>
</dbReference>
<dbReference type="InterPro" id="IPR013785">
    <property type="entry name" value="Aldolase_TIM"/>
</dbReference>
<evidence type="ECO:0000256" key="2">
    <source>
        <dbReference type="ARBA" id="ARBA00022801"/>
    </source>
</evidence>
<dbReference type="AlphaFoldDB" id="A0A803LVX7"/>
<accession>A0A803LVX7</accession>
<dbReference type="Gene3D" id="3.20.20.70">
    <property type="entry name" value="Aldolase class I"/>
    <property type="match status" value="2"/>
</dbReference>
<name>A0A803LVX7_CHEQI</name>
<keyword evidence="3" id="KW-0326">Glycosidase</keyword>
<dbReference type="PANTHER" id="PTHR11452">
    <property type="entry name" value="ALPHA-GALACTOSIDASE/ALPHA-N-ACETYLGALACTOSAMINIDASE"/>
    <property type="match status" value="1"/>
</dbReference>
<keyword evidence="5" id="KW-1185">Reference proteome</keyword>
<proteinExistence type="inferred from homology"/>
<dbReference type="EnsemblPlants" id="AUR62019628-RA">
    <property type="protein sequence ID" value="AUR62019628-RA:cds"/>
    <property type="gene ID" value="AUR62019628"/>
</dbReference>
<keyword evidence="2" id="KW-0378">Hydrolase</keyword>
<reference evidence="4" key="1">
    <citation type="journal article" date="2017" name="Nature">
        <title>The genome of Chenopodium quinoa.</title>
        <authorList>
            <person name="Jarvis D.E."/>
            <person name="Ho Y.S."/>
            <person name="Lightfoot D.J."/>
            <person name="Schmoeckel S.M."/>
            <person name="Li B."/>
            <person name="Borm T.J.A."/>
            <person name="Ohyanagi H."/>
            <person name="Mineta K."/>
            <person name="Michell C.T."/>
            <person name="Saber N."/>
            <person name="Kharbatia N.M."/>
            <person name="Rupper R.R."/>
            <person name="Sharp A.R."/>
            <person name="Dally N."/>
            <person name="Boughton B.A."/>
            <person name="Woo Y.H."/>
            <person name="Gao G."/>
            <person name="Schijlen E.G.W.M."/>
            <person name="Guo X."/>
            <person name="Momin A.A."/>
            <person name="Negrao S."/>
            <person name="Al-Babili S."/>
            <person name="Gehring C."/>
            <person name="Roessner U."/>
            <person name="Jung C."/>
            <person name="Murphy K."/>
            <person name="Arold S.T."/>
            <person name="Gojobori T."/>
            <person name="van der Linden C.G."/>
            <person name="van Loo E.N."/>
            <person name="Jellen E.N."/>
            <person name="Maughan P.J."/>
            <person name="Tester M."/>
        </authorList>
    </citation>
    <scope>NUCLEOTIDE SEQUENCE [LARGE SCALE GENOMIC DNA]</scope>
    <source>
        <strain evidence="4">cv. PI 614886</strain>
    </source>
</reference>
<sequence>MVSSGLADLGYKYINIGNLYTLCDFCSLTAVLTIVKYRIISCSTYSITHCTVPDDCWAVLNRDSEGYLVPKLSVFPSGISALVYDLHISGLKAGIYLDAGRLRTQTCSKTVPGSLDHEEQDAKSFASWGIDCLKYDNCENTGISAKERGEEDPASWAPSVGNSWRTTNDIQDKWDSITSIADENDKWALHARPGAWNGMRCFKLTAYEILHNYEWAVYCLLWWMLGIYGW</sequence>
<organism evidence="4 5">
    <name type="scientific">Chenopodium quinoa</name>
    <name type="common">Quinoa</name>
    <dbReference type="NCBI Taxonomy" id="63459"/>
    <lineage>
        <taxon>Eukaryota</taxon>
        <taxon>Viridiplantae</taxon>
        <taxon>Streptophyta</taxon>
        <taxon>Embryophyta</taxon>
        <taxon>Tracheophyta</taxon>
        <taxon>Spermatophyta</taxon>
        <taxon>Magnoliopsida</taxon>
        <taxon>eudicotyledons</taxon>
        <taxon>Gunneridae</taxon>
        <taxon>Pentapetalae</taxon>
        <taxon>Caryophyllales</taxon>
        <taxon>Chenopodiaceae</taxon>
        <taxon>Chenopodioideae</taxon>
        <taxon>Atripliceae</taxon>
        <taxon>Chenopodium</taxon>
    </lineage>
</organism>
<dbReference type="InterPro" id="IPR017853">
    <property type="entry name" value="GH"/>
</dbReference>
<evidence type="ECO:0000256" key="3">
    <source>
        <dbReference type="ARBA" id="ARBA00023295"/>
    </source>
</evidence>
<dbReference type="PANTHER" id="PTHR11452:SF33">
    <property type="entry name" value="ALPHA-GALACTOSIDASE 2"/>
    <property type="match status" value="1"/>
</dbReference>
<dbReference type="GO" id="GO:0009505">
    <property type="term" value="C:plant-type cell wall"/>
    <property type="evidence" value="ECO:0007669"/>
    <property type="project" value="TreeGrafter"/>
</dbReference>
<evidence type="ECO:0008006" key="6">
    <source>
        <dbReference type="Google" id="ProtNLM"/>
    </source>
</evidence>
<dbReference type="Pfam" id="PF16499">
    <property type="entry name" value="Melibiase_2"/>
    <property type="match status" value="1"/>
</dbReference>
<evidence type="ECO:0000256" key="1">
    <source>
        <dbReference type="ARBA" id="ARBA00009743"/>
    </source>
</evidence>
<comment type="similarity">
    <text evidence="1">Belongs to the glycosyl hydrolase 27 family.</text>
</comment>
<evidence type="ECO:0000313" key="5">
    <source>
        <dbReference type="Proteomes" id="UP000596660"/>
    </source>
</evidence>